<evidence type="ECO:0000256" key="5">
    <source>
        <dbReference type="ARBA" id="ARBA00022840"/>
    </source>
</evidence>
<keyword evidence="8" id="KW-0805">Transcription regulation</keyword>
<feature type="compositionally biased region" description="Basic and acidic residues" evidence="11">
    <location>
        <begin position="278"/>
        <end position="291"/>
    </location>
</feature>
<keyword evidence="6" id="KW-0408">Iron</keyword>
<feature type="transmembrane region" description="Helical" evidence="12">
    <location>
        <begin position="714"/>
        <end position="735"/>
    </location>
</feature>
<dbReference type="InterPro" id="IPR058031">
    <property type="entry name" value="AAA_lid_NorR"/>
</dbReference>
<dbReference type="InterPro" id="IPR017896">
    <property type="entry name" value="4Fe4S_Fe-S-bd"/>
</dbReference>
<evidence type="ECO:0000256" key="3">
    <source>
        <dbReference type="ARBA" id="ARBA00022723"/>
    </source>
</evidence>
<evidence type="ECO:0000256" key="10">
    <source>
        <dbReference type="ARBA" id="ARBA00023163"/>
    </source>
</evidence>
<evidence type="ECO:0000256" key="8">
    <source>
        <dbReference type="ARBA" id="ARBA00023015"/>
    </source>
</evidence>
<dbReference type="eggNOG" id="COG1221">
    <property type="taxonomic scope" value="Bacteria"/>
</dbReference>
<evidence type="ECO:0000259" key="13">
    <source>
        <dbReference type="PROSITE" id="PS50042"/>
    </source>
</evidence>
<evidence type="ECO:0000256" key="12">
    <source>
        <dbReference type="SAM" id="Phobius"/>
    </source>
</evidence>
<name>K9W8X9_9CYAN</name>
<dbReference type="Proteomes" id="UP000010471">
    <property type="component" value="Chromosome"/>
</dbReference>
<dbReference type="SUPFAM" id="SSF52540">
    <property type="entry name" value="P-loop containing nucleoside triphosphate hydrolases"/>
    <property type="match status" value="1"/>
</dbReference>
<feature type="domain" description="Sigma-54 factor interaction" evidence="14">
    <location>
        <begin position="164"/>
        <end position="388"/>
    </location>
</feature>
<dbReference type="HOGENOM" id="CLU_017386_0_0_3"/>
<feature type="region of interest" description="Disordered" evidence="11">
    <location>
        <begin position="275"/>
        <end position="297"/>
    </location>
</feature>
<proteinExistence type="predicted"/>
<feature type="transmembrane region" description="Helical" evidence="12">
    <location>
        <begin position="676"/>
        <end position="694"/>
    </location>
</feature>
<dbReference type="Pfam" id="PF12801">
    <property type="entry name" value="Fer4_5"/>
    <property type="match status" value="2"/>
</dbReference>
<dbReference type="KEGG" id="mic:Mic7113_0337"/>
<evidence type="ECO:0000256" key="1">
    <source>
        <dbReference type="ARBA" id="ARBA00004236"/>
    </source>
</evidence>
<dbReference type="GO" id="GO:0003677">
    <property type="term" value="F:DNA binding"/>
    <property type="evidence" value="ECO:0007669"/>
    <property type="project" value="UniProtKB-KW"/>
</dbReference>
<feature type="transmembrane region" description="Helical" evidence="12">
    <location>
        <begin position="547"/>
        <end position="568"/>
    </location>
</feature>
<keyword evidence="16" id="KW-0238">DNA-binding</keyword>
<keyword evidence="12" id="KW-1133">Transmembrane helix</keyword>
<evidence type="ECO:0000256" key="2">
    <source>
        <dbReference type="ARBA" id="ARBA00022475"/>
    </source>
</evidence>
<dbReference type="PATRIC" id="fig|1173027.3.peg.369"/>
<evidence type="ECO:0000313" key="17">
    <source>
        <dbReference type="Proteomes" id="UP000010471"/>
    </source>
</evidence>
<keyword evidence="4" id="KW-0547">Nucleotide-binding</keyword>
<evidence type="ECO:0000256" key="4">
    <source>
        <dbReference type="ARBA" id="ARBA00022741"/>
    </source>
</evidence>
<dbReference type="STRING" id="1173027.Mic7113_0337"/>
<dbReference type="Gene3D" id="3.40.50.300">
    <property type="entry name" value="P-loop containing nucleotide triphosphate hydrolases"/>
    <property type="match status" value="1"/>
</dbReference>
<feature type="transmembrane region" description="Helical" evidence="12">
    <location>
        <begin position="756"/>
        <end position="777"/>
    </location>
</feature>
<dbReference type="PANTHER" id="PTHR30224">
    <property type="entry name" value="ELECTRON TRANSPORT PROTEIN"/>
    <property type="match status" value="1"/>
</dbReference>
<feature type="transmembrane region" description="Helical" evidence="12">
    <location>
        <begin position="474"/>
        <end position="495"/>
    </location>
</feature>
<sequence>MTFPNWVTWLKERTAFGILSEDVINALAQVMEERVVPGNTRLVIEDTPVEYLYILQQGRIESDRANQTSSAWAISWLPGAIIHLQELLFDQSAQRTVKTLSECHLWVIPAQQFQELLSQYPEIAQAFSPQLAAELAKLSSQLSYEQERQAILRPYLVSRAKRGIIGKSRYAVRLRQQIKKAGEDRQSALVFGEPGLEKDNIATLIHFGSAYRREPIIKVDCSTVQASGAELFGRAGGKPGLIEALGQGTLILNNIQELPSELMPTLANLLETGSYTPVEREQGNNREEPNPKSKIQNPKLQCQAHIVMISEKAQPDIEHRVSHLIKVPPLRVRKVDISDQMDYYISLWCRSKGSSKPRVTPEALRRLQAYDFPGNLRELQNLLERALVQLGTAKELTEEIVWPSQSKKKQFRLNLLNAYPRLRRFLRGEWWPDRINYGFTLWFFALIVTLGFVGPQNRQENFTLNLFWAWWWPLILVGFPFVGRLWCAVCPFMIYGEITQKLSLWLWPRQLKRWPREAAEKWGGWFLFGLFVLIFLWEELWNLENTAYLSACLLLLITAGAMIFSAIFERRFWCRYLCPIGGMNGLFAKLSMTELRAQQGTCSAECTTYQCYKGGSQKGEGLETAGCPLYSHPAQLEDNRDCVLCMTCLKACPHRSVEVNLRPPGIELWTTHNPRTYEVALLLLLLGGIFLHRLPEIQAELGLSLNLQDFWQHFGLSLFVLAIPATIPLIAYGGKQLFYRLIQALKFPIPNPKPKPFVELAYGYLPLVLAGNLAHYLRLGLSEGGRLLPVTLATFGLSGEGLPVFVAHPAVIAFLQGVTLMVGVVLTIFLTQKIACQPVRSLLAQHFASVILCICLWVIIVGY</sequence>
<dbReference type="SMART" id="SM00100">
    <property type="entry name" value="cNMP"/>
    <property type="match status" value="1"/>
</dbReference>
<dbReference type="PROSITE" id="PS50042">
    <property type="entry name" value="CNMP_BINDING_3"/>
    <property type="match status" value="1"/>
</dbReference>
<dbReference type="SUPFAM" id="SSF51206">
    <property type="entry name" value="cAMP-binding domain-like"/>
    <property type="match status" value="1"/>
</dbReference>
<feature type="transmembrane region" description="Helical" evidence="12">
    <location>
        <begin position="842"/>
        <end position="860"/>
    </location>
</feature>
<dbReference type="InterPro" id="IPR025944">
    <property type="entry name" value="Sigma_54_int_dom_CS"/>
</dbReference>
<dbReference type="RefSeq" id="WP_015180425.1">
    <property type="nucleotide sequence ID" value="NC_019738.1"/>
</dbReference>
<dbReference type="Gene3D" id="2.60.120.10">
    <property type="entry name" value="Jelly Rolls"/>
    <property type="match status" value="1"/>
</dbReference>
<dbReference type="InterPro" id="IPR014710">
    <property type="entry name" value="RmlC-like_jellyroll"/>
</dbReference>
<comment type="subcellular location">
    <subcellularLocation>
        <location evidence="1">Cell membrane</location>
    </subcellularLocation>
</comment>
<dbReference type="CDD" id="cd00038">
    <property type="entry name" value="CAP_ED"/>
    <property type="match status" value="1"/>
</dbReference>
<dbReference type="InterPro" id="IPR017900">
    <property type="entry name" value="4Fe4S_Fe_S_CS"/>
</dbReference>
<dbReference type="PANTHER" id="PTHR30224:SF4">
    <property type="entry name" value="ELECTRON TRANSPORT PROTEIN YCCM-RELATED"/>
    <property type="match status" value="1"/>
</dbReference>
<protein>
    <submittedName>
        <fullName evidence="16">Transcriptional regulators containing an AAA-type ATPase domain and a DNA-binding domain</fullName>
    </submittedName>
</protein>
<dbReference type="PROSITE" id="PS50045">
    <property type="entry name" value="SIGMA54_INTERACT_4"/>
    <property type="match status" value="1"/>
</dbReference>
<keyword evidence="2" id="KW-1003">Cell membrane</keyword>
<dbReference type="GO" id="GO:0046872">
    <property type="term" value="F:metal ion binding"/>
    <property type="evidence" value="ECO:0007669"/>
    <property type="project" value="UniProtKB-KW"/>
</dbReference>
<keyword evidence="17" id="KW-1185">Reference proteome</keyword>
<dbReference type="Pfam" id="PF00027">
    <property type="entry name" value="cNMP_binding"/>
    <property type="match status" value="1"/>
</dbReference>
<dbReference type="InterPro" id="IPR018490">
    <property type="entry name" value="cNMP-bd_dom_sf"/>
</dbReference>
<dbReference type="GO" id="GO:0005886">
    <property type="term" value="C:plasma membrane"/>
    <property type="evidence" value="ECO:0007669"/>
    <property type="project" value="UniProtKB-SubCell"/>
</dbReference>
<dbReference type="eggNOG" id="COG0348">
    <property type="taxonomic scope" value="Bacteria"/>
</dbReference>
<evidence type="ECO:0000256" key="6">
    <source>
        <dbReference type="ARBA" id="ARBA00023004"/>
    </source>
</evidence>
<reference evidence="16 17" key="1">
    <citation type="submission" date="2012-06" db="EMBL/GenBank/DDBJ databases">
        <title>Finished chromosome of genome of Microcoleus sp. PCC 7113.</title>
        <authorList>
            <consortium name="US DOE Joint Genome Institute"/>
            <person name="Gugger M."/>
            <person name="Coursin T."/>
            <person name="Rippka R."/>
            <person name="Tandeau De Marsac N."/>
            <person name="Huntemann M."/>
            <person name="Wei C.-L."/>
            <person name="Han J."/>
            <person name="Detter J.C."/>
            <person name="Han C."/>
            <person name="Tapia R."/>
            <person name="Chen A."/>
            <person name="Kyrpides N."/>
            <person name="Mavromatis K."/>
            <person name="Markowitz V."/>
            <person name="Szeto E."/>
            <person name="Ivanova N."/>
            <person name="Pagani I."/>
            <person name="Pati A."/>
            <person name="Goodwin L."/>
            <person name="Nordberg H.P."/>
            <person name="Cantor M.N."/>
            <person name="Hua S.X."/>
            <person name="Woyke T."/>
            <person name="Kerfeld C.A."/>
        </authorList>
    </citation>
    <scope>NUCLEOTIDE SEQUENCE [LARGE SCALE GENOMIC DNA]</scope>
    <source>
        <strain evidence="16 17">PCC 7113</strain>
    </source>
</reference>
<feature type="transmembrane region" description="Helical" evidence="12">
    <location>
        <begin position="805"/>
        <end position="830"/>
    </location>
</feature>
<feature type="transmembrane region" description="Helical" evidence="12">
    <location>
        <begin position="435"/>
        <end position="454"/>
    </location>
</feature>
<dbReference type="Gene3D" id="1.10.8.60">
    <property type="match status" value="1"/>
</dbReference>
<dbReference type="AlphaFoldDB" id="K9W8X9"/>
<evidence type="ECO:0000256" key="11">
    <source>
        <dbReference type="SAM" id="MobiDB-lite"/>
    </source>
</evidence>
<gene>
    <name evidence="16" type="ORF">Mic7113_0337</name>
</gene>
<dbReference type="EMBL" id="CP003630">
    <property type="protein sequence ID" value="AFZ16261.1"/>
    <property type="molecule type" value="Genomic_DNA"/>
</dbReference>
<feature type="transmembrane region" description="Helical" evidence="12">
    <location>
        <begin position="522"/>
        <end position="541"/>
    </location>
</feature>
<dbReference type="InterPro" id="IPR002078">
    <property type="entry name" value="Sigma_54_int"/>
</dbReference>
<dbReference type="PROSITE" id="PS00198">
    <property type="entry name" value="4FE4S_FER_1"/>
    <property type="match status" value="1"/>
</dbReference>
<dbReference type="GO" id="GO:0051536">
    <property type="term" value="F:iron-sulfur cluster binding"/>
    <property type="evidence" value="ECO:0007669"/>
    <property type="project" value="UniProtKB-KW"/>
</dbReference>
<dbReference type="SUPFAM" id="SSF54862">
    <property type="entry name" value="4Fe-4S ferredoxins"/>
    <property type="match status" value="1"/>
</dbReference>
<dbReference type="OrthoDB" id="9771372at2"/>
<evidence type="ECO:0000256" key="7">
    <source>
        <dbReference type="ARBA" id="ARBA00023014"/>
    </source>
</evidence>
<dbReference type="GO" id="GO:0006355">
    <property type="term" value="P:regulation of DNA-templated transcription"/>
    <property type="evidence" value="ECO:0007669"/>
    <property type="project" value="InterPro"/>
</dbReference>
<feature type="domain" description="Cyclic nucleotide-binding" evidence="13">
    <location>
        <begin position="15"/>
        <end position="134"/>
    </location>
</feature>
<dbReference type="InterPro" id="IPR052378">
    <property type="entry name" value="NosR_regulator"/>
</dbReference>
<evidence type="ECO:0000259" key="14">
    <source>
        <dbReference type="PROSITE" id="PS50045"/>
    </source>
</evidence>
<organism evidence="16 17">
    <name type="scientific">Allocoleopsis franciscana PCC 7113</name>
    <dbReference type="NCBI Taxonomy" id="1173027"/>
    <lineage>
        <taxon>Bacteria</taxon>
        <taxon>Bacillati</taxon>
        <taxon>Cyanobacteriota</taxon>
        <taxon>Cyanophyceae</taxon>
        <taxon>Coleofasciculales</taxon>
        <taxon>Coleofasciculaceae</taxon>
        <taxon>Allocoleopsis</taxon>
        <taxon>Allocoleopsis franciscana</taxon>
    </lineage>
</organism>
<evidence type="ECO:0000256" key="9">
    <source>
        <dbReference type="ARBA" id="ARBA00023136"/>
    </source>
</evidence>
<keyword evidence="9 12" id="KW-0472">Membrane</keyword>
<dbReference type="PROSITE" id="PS51379">
    <property type="entry name" value="4FE4S_FER_2"/>
    <property type="match status" value="1"/>
</dbReference>
<dbReference type="InterPro" id="IPR027417">
    <property type="entry name" value="P-loop_NTPase"/>
</dbReference>
<keyword evidence="5" id="KW-0067">ATP-binding</keyword>
<dbReference type="PROSITE" id="PS00688">
    <property type="entry name" value="SIGMA54_INTERACT_3"/>
    <property type="match status" value="1"/>
</dbReference>
<feature type="domain" description="4Fe-4S ferredoxin-type" evidence="15">
    <location>
        <begin position="632"/>
        <end position="662"/>
    </location>
</feature>
<dbReference type="Pfam" id="PF25601">
    <property type="entry name" value="AAA_lid_14"/>
    <property type="match status" value="1"/>
</dbReference>
<evidence type="ECO:0000259" key="15">
    <source>
        <dbReference type="PROSITE" id="PS51379"/>
    </source>
</evidence>
<accession>K9W8X9</accession>
<keyword evidence="3" id="KW-0479">Metal-binding</keyword>
<keyword evidence="10" id="KW-0804">Transcription</keyword>
<dbReference type="InterPro" id="IPR000595">
    <property type="entry name" value="cNMP-bd_dom"/>
</dbReference>
<evidence type="ECO:0000313" key="16">
    <source>
        <dbReference type="EMBL" id="AFZ16261.1"/>
    </source>
</evidence>
<dbReference type="GO" id="GO:0005524">
    <property type="term" value="F:ATP binding"/>
    <property type="evidence" value="ECO:0007669"/>
    <property type="project" value="InterPro"/>
</dbReference>
<keyword evidence="12" id="KW-0812">Transmembrane</keyword>
<keyword evidence="7" id="KW-0411">Iron-sulfur</keyword>
<dbReference type="Pfam" id="PF00158">
    <property type="entry name" value="Sigma54_activat"/>
    <property type="match status" value="1"/>
</dbReference>